<dbReference type="AlphaFoldDB" id="A0A239J707"/>
<evidence type="ECO:0000313" key="3">
    <source>
        <dbReference type="Proteomes" id="UP000198415"/>
    </source>
</evidence>
<dbReference type="Proteomes" id="UP000198415">
    <property type="component" value="Unassembled WGS sequence"/>
</dbReference>
<proteinExistence type="predicted"/>
<evidence type="ECO:0000313" key="2">
    <source>
        <dbReference type="EMBL" id="SNT01452.1"/>
    </source>
</evidence>
<protein>
    <submittedName>
        <fullName evidence="2">Uncharacterized protein</fullName>
    </submittedName>
</protein>
<gene>
    <name evidence="2" type="ORF">SAMN06264365_13319</name>
</gene>
<keyword evidence="3" id="KW-1185">Reference proteome</keyword>
<name>A0A239J707_9ACTN</name>
<reference evidence="2 3" key="1">
    <citation type="submission" date="2017-06" db="EMBL/GenBank/DDBJ databases">
        <authorList>
            <person name="Kim H.J."/>
            <person name="Triplett B.A."/>
        </authorList>
    </citation>
    <scope>NUCLEOTIDE SEQUENCE [LARGE SCALE GENOMIC DNA]</scope>
    <source>
        <strain evidence="2 3">DSM 43151</strain>
    </source>
</reference>
<sequence>MLIVALIGGSMAGCGSGPPKAPATDAAPPIFSPATSFPATSFPAAFSLATALPATSSPAITSPAASSPATTFPASSSPTTTFPAAASLAATAPLAAGGLPKGPGRNSPTLPDSGARPIGSGVDFRTAELSARVTITESLIATDRYAVKVTVQVLGGTYEFGPALLRLHPATGPDIAPLTGRANPPVAFTLHTGVTRSWQVPFAHAVTSGAQILLTDPAGTVLAAWTTR</sequence>
<organism evidence="2 3">
    <name type="scientific">Actinoplanes regularis</name>
    <dbReference type="NCBI Taxonomy" id="52697"/>
    <lineage>
        <taxon>Bacteria</taxon>
        <taxon>Bacillati</taxon>
        <taxon>Actinomycetota</taxon>
        <taxon>Actinomycetes</taxon>
        <taxon>Micromonosporales</taxon>
        <taxon>Micromonosporaceae</taxon>
        <taxon>Actinoplanes</taxon>
    </lineage>
</organism>
<accession>A0A239J707</accession>
<feature type="region of interest" description="Disordered" evidence="1">
    <location>
        <begin position="95"/>
        <end position="121"/>
    </location>
</feature>
<feature type="region of interest" description="Disordered" evidence="1">
    <location>
        <begin position="57"/>
        <end position="78"/>
    </location>
</feature>
<evidence type="ECO:0000256" key="1">
    <source>
        <dbReference type="SAM" id="MobiDB-lite"/>
    </source>
</evidence>
<dbReference type="EMBL" id="FZNR01000033">
    <property type="protein sequence ID" value="SNT01452.1"/>
    <property type="molecule type" value="Genomic_DNA"/>
</dbReference>